<reference evidence="4 5" key="1">
    <citation type="submission" date="2024-02" db="EMBL/GenBank/DDBJ databases">
        <title>Discinaceae phylogenomics.</title>
        <authorList>
            <person name="Dirks A.C."/>
            <person name="James T.Y."/>
        </authorList>
    </citation>
    <scope>NUCLEOTIDE SEQUENCE [LARGE SCALE GENOMIC DNA]</scope>
    <source>
        <strain evidence="4 5">ACD0624</strain>
    </source>
</reference>
<feature type="transmembrane region" description="Helical" evidence="3">
    <location>
        <begin position="38"/>
        <end position="62"/>
    </location>
</feature>
<dbReference type="InterPro" id="IPR036259">
    <property type="entry name" value="MFS_trans_sf"/>
</dbReference>
<proteinExistence type="inferred from homology"/>
<evidence type="ECO:0000313" key="4">
    <source>
        <dbReference type="EMBL" id="KAL0633375.1"/>
    </source>
</evidence>
<dbReference type="Pfam" id="PF07690">
    <property type="entry name" value="MFS_1"/>
    <property type="match status" value="1"/>
</dbReference>
<feature type="transmembrane region" description="Helical" evidence="3">
    <location>
        <begin position="135"/>
        <end position="157"/>
    </location>
</feature>
<dbReference type="InterPro" id="IPR011701">
    <property type="entry name" value="MFS"/>
</dbReference>
<dbReference type="Gene3D" id="1.20.1250.20">
    <property type="entry name" value="MFS general substrate transporter like domains"/>
    <property type="match status" value="1"/>
</dbReference>
<comment type="similarity">
    <text evidence="2">Belongs to the major facilitator superfamily. Monocarboxylate porter (TC 2.A.1.13) family.</text>
</comment>
<evidence type="ECO:0000256" key="2">
    <source>
        <dbReference type="ARBA" id="ARBA00006727"/>
    </source>
</evidence>
<feature type="transmembrane region" description="Helical" evidence="3">
    <location>
        <begin position="68"/>
        <end position="93"/>
    </location>
</feature>
<dbReference type="PANTHER" id="PTHR11360">
    <property type="entry name" value="MONOCARBOXYLATE TRANSPORTER"/>
    <property type="match status" value="1"/>
</dbReference>
<dbReference type="InterPro" id="IPR050327">
    <property type="entry name" value="Proton-linked_MCT"/>
</dbReference>
<evidence type="ECO:0000256" key="1">
    <source>
        <dbReference type="ARBA" id="ARBA00004141"/>
    </source>
</evidence>
<protein>
    <recommendedName>
        <fullName evidence="6">Major facilitator superfamily (MFS) profile domain-containing protein</fullName>
    </recommendedName>
</protein>
<dbReference type="PANTHER" id="PTHR11360:SF130">
    <property type="entry name" value="MAJOR FACILITATOR SUPERFAMILY (MFS) PROFILE DOMAIN-CONTAINING PROTEIN-RELATED"/>
    <property type="match status" value="1"/>
</dbReference>
<dbReference type="EMBL" id="JBBBZM010000128">
    <property type="protein sequence ID" value="KAL0633375.1"/>
    <property type="molecule type" value="Genomic_DNA"/>
</dbReference>
<keyword evidence="5" id="KW-1185">Reference proteome</keyword>
<sequence length="167" mass="17294">DFALFIGVHPEDSFNTIITMNAVGILGRLLPNYLADRYFGCLNVFAPITIITGVIVICWMAVDSYSGLTAFIVVCGIFAAGVQALFPASVAALTNDPRKAGTRIGMSFTVVSLGCAVGAPISGALVGAMDGSFRYAQIFCGLVLILGGLSLGAARVAKTGLILRAKT</sequence>
<evidence type="ECO:0008006" key="6">
    <source>
        <dbReference type="Google" id="ProtNLM"/>
    </source>
</evidence>
<keyword evidence="3" id="KW-0472">Membrane</keyword>
<evidence type="ECO:0000313" key="5">
    <source>
        <dbReference type="Proteomes" id="UP001447188"/>
    </source>
</evidence>
<feature type="transmembrane region" description="Helical" evidence="3">
    <location>
        <begin position="105"/>
        <end position="129"/>
    </location>
</feature>
<keyword evidence="3" id="KW-0812">Transmembrane</keyword>
<comment type="caution">
    <text evidence="4">The sequence shown here is derived from an EMBL/GenBank/DDBJ whole genome shotgun (WGS) entry which is preliminary data.</text>
</comment>
<accession>A0ABR3GBR4</accession>
<organism evidence="4 5">
    <name type="scientific">Discina gigas</name>
    <dbReference type="NCBI Taxonomy" id="1032678"/>
    <lineage>
        <taxon>Eukaryota</taxon>
        <taxon>Fungi</taxon>
        <taxon>Dikarya</taxon>
        <taxon>Ascomycota</taxon>
        <taxon>Pezizomycotina</taxon>
        <taxon>Pezizomycetes</taxon>
        <taxon>Pezizales</taxon>
        <taxon>Discinaceae</taxon>
        <taxon>Discina</taxon>
    </lineage>
</organism>
<evidence type="ECO:0000256" key="3">
    <source>
        <dbReference type="SAM" id="Phobius"/>
    </source>
</evidence>
<dbReference type="SUPFAM" id="SSF103473">
    <property type="entry name" value="MFS general substrate transporter"/>
    <property type="match status" value="1"/>
</dbReference>
<name>A0ABR3GBR4_9PEZI</name>
<dbReference type="Proteomes" id="UP001447188">
    <property type="component" value="Unassembled WGS sequence"/>
</dbReference>
<comment type="subcellular location">
    <subcellularLocation>
        <location evidence="1">Membrane</location>
        <topology evidence="1">Multi-pass membrane protein</topology>
    </subcellularLocation>
</comment>
<keyword evidence="3" id="KW-1133">Transmembrane helix</keyword>
<feature type="non-terminal residue" evidence="4">
    <location>
        <position position="1"/>
    </location>
</feature>
<gene>
    <name evidence="4" type="ORF">Q9L58_007749</name>
</gene>